<name>A0ABV7SR55_9SPHN</name>
<keyword evidence="4" id="KW-1185">Reference proteome</keyword>
<comment type="caution">
    <text evidence="3">The sequence shown here is derived from an EMBL/GenBank/DDBJ whole genome shotgun (WGS) entry which is preliminary data.</text>
</comment>
<protein>
    <submittedName>
        <fullName evidence="3">DUF4142 domain-containing protein</fullName>
    </submittedName>
</protein>
<feature type="signal peptide" evidence="1">
    <location>
        <begin position="1"/>
        <end position="20"/>
    </location>
</feature>
<evidence type="ECO:0000256" key="1">
    <source>
        <dbReference type="SAM" id="SignalP"/>
    </source>
</evidence>
<evidence type="ECO:0000313" key="3">
    <source>
        <dbReference type="EMBL" id="MFC3579459.1"/>
    </source>
</evidence>
<gene>
    <name evidence="3" type="ORF">ACFONA_04715</name>
</gene>
<dbReference type="InterPro" id="IPR012347">
    <property type="entry name" value="Ferritin-like"/>
</dbReference>
<dbReference type="InterPro" id="IPR025419">
    <property type="entry name" value="DUF4142"/>
</dbReference>
<sequence length="160" mass="17116">MKKLFILAPWALIVAAPAMAQVMPAADYVKTAGASDLYERQSAQIVLQTTTNPAIRSFAQMMLTDHGKSTLMIKAAALKARVRPAAAMLTPTQAEMIAQLRAETGTARDAAYVAQQKAAHGQALAVQQAYAMDGKAMPLKTAAAKIVPVVQHHIMMLKTM</sequence>
<feature type="chain" id="PRO_5047303032" evidence="1">
    <location>
        <begin position="21"/>
        <end position="160"/>
    </location>
</feature>
<dbReference type="Proteomes" id="UP001595713">
    <property type="component" value="Unassembled WGS sequence"/>
</dbReference>
<organism evidence="3 4">
    <name type="scientific">Sphingomonas hylomeconis</name>
    <dbReference type="NCBI Taxonomy" id="1395958"/>
    <lineage>
        <taxon>Bacteria</taxon>
        <taxon>Pseudomonadati</taxon>
        <taxon>Pseudomonadota</taxon>
        <taxon>Alphaproteobacteria</taxon>
        <taxon>Sphingomonadales</taxon>
        <taxon>Sphingomonadaceae</taxon>
        <taxon>Sphingomonas</taxon>
    </lineage>
</organism>
<keyword evidence="1" id="KW-0732">Signal</keyword>
<dbReference type="Gene3D" id="1.20.1260.10">
    <property type="match status" value="1"/>
</dbReference>
<accession>A0ABV7SR55</accession>
<proteinExistence type="predicted"/>
<reference evidence="4" key="1">
    <citation type="journal article" date="2019" name="Int. J. Syst. Evol. Microbiol.">
        <title>The Global Catalogue of Microorganisms (GCM) 10K type strain sequencing project: providing services to taxonomists for standard genome sequencing and annotation.</title>
        <authorList>
            <consortium name="The Broad Institute Genomics Platform"/>
            <consortium name="The Broad Institute Genome Sequencing Center for Infectious Disease"/>
            <person name="Wu L."/>
            <person name="Ma J."/>
        </authorList>
    </citation>
    <scope>NUCLEOTIDE SEQUENCE [LARGE SCALE GENOMIC DNA]</scope>
    <source>
        <strain evidence="4">KCTC 42739</strain>
    </source>
</reference>
<dbReference type="Pfam" id="PF13628">
    <property type="entry name" value="DUF4142"/>
    <property type="match status" value="1"/>
</dbReference>
<feature type="domain" description="DUF4142" evidence="2">
    <location>
        <begin position="26"/>
        <end position="160"/>
    </location>
</feature>
<dbReference type="EMBL" id="JBHRXP010000002">
    <property type="protein sequence ID" value="MFC3579459.1"/>
    <property type="molecule type" value="Genomic_DNA"/>
</dbReference>
<evidence type="ECO:0000313" key="4">
    <source>
        <dbReference type="Proteomes" id="UP001595713"/>
    </source>
</evidence>
<dbReference type="RefSeq" id="WP_261295574.1">
    <property type="nucleotide sequence ID" value="NZ_JANQBK010000017.1"/>
</dbReference>
<evidence type="ECO:0000259" key="2">
    <source>
        <dbReference type="Pfam" id="PF13628"/>
    </source>
</evidence>